<accession>A0A9P8XXF1</accession>
<gene>
    <name evidence="1" type="ORF">B0I36DRAFT_331683</name>
</gene>
<dbReference type="RefSeq" id="XP_046008151.1">
    <property type="nucleotide sequence ID" value="XM_046155019.1"/>
</dbReference>
<evidence type="ECO:0000313" key="1">
    <source>
        <dbReference type="EMBL" id="KAH7024603.1"/>
    </source>
</evidence>
<comment type="caution">
    <text evidence="1">The sequence shown here is derived from an EMBL/GenBank/DDBJ whole genome shotgun (WGS) entry which is preliminary data.</text>
</comment>
<dbReference type="Proteomes" id="UP000756346">
    <property type="component" value="Unassembled WGS sequence"/>
</dbReference>
<dbReference type="EMBL" id="JAGTJQ010000009">
    <property type="protein sequence ID" value="KAH7024603.1"/>
    <property type="molecule type" value="Genomic_DNA"/>
</dbReference>
<proteinExistence type="predicted"/>
<name>A0A9P8XXF1_9PEZI</name>
<dbReference type="AlphaFoldDB" id="A0A9P8XXF1"/>
<sequence length="160" mass="17900">MAMALLENGAKMARRFLRRAATDARGDVIGLLMQHTNSAESCNLVRAMVARMEPPLSTTELNDYLYEACAQTHPGMAQIFLEAGAQRSAAAPASSIRGLGWPAGSTLQTVAQRSWDAVPLGPRQYRRKWWRRHRRLMGLLGFQHGTRHHAHSSRVQRPML</sequence>
<organism evidence="1 2">
    <name type="scientific">Microdochium trichocladiopsis</name>
    <dbReference type="NCBI Taxonomy" id="1682393"/>
    <lineage>
        <taxon>Eukaryota</taxon>
        <taxon>Fungi</taxon>
        <taxon>Dikarya</taxon>
        <taxon>Ascomycota</taxon>
        <taxon>Pezizomycotina</taxon>
        <taxon>Sordariomycetes</taxon>
        <taxon>Xylariomycetidae</taxon>
        <taxon>Xylariales</taxon>
        <taxon>Microdochiaceae</taxon>
        <taxon>Microdochium</taxon>
    </lineage>
</organism>
<protein>
    <submittedName>
        <fullName evidence="1">Uncharacterized protein</fullName>
    </submittedName>
</protein>
<dbReference type="GeneID" id="70184565"/>
<reference evidence="1" key="1">
    <citation type="journal article" date="2021" name="Nat. Commun.">
        <title>Genetic determinants of endophytism in the Arabidopsis root mycobiome.</title>
        <authorList>
            <person name="Mesny F."/>
            <person name="Miyauchi S."/>
            <person name="Thiergart T."/>
            <person name="Pickel B."/>
            <person name="Atanasova L."/>
            <person name="Karlsson M."/>
            <person name="Huettel B."/>
            <person name="Barry K.W."/>
            <person name="Haridas S."/>
            <person name="Chen C."/>
            <person name="Bauer D."/>
            <person name="Andreopoulos W."/>
            <person name="Pangilinan J."/>
            <person name="LaButti K."/>
            <person name="Riley R."/>
            <person name="Lipzen A."/>
            <person name="Clum A."/>
            <person name="Drula E."/>
            <person name="Henrissat B."/>
            <person name="Kohler A."/>
            <person name="Grigoriev I.V."/>
            <person name="Martin F.M."/>
            <person name="Hacquard S."/>
        </authorList>
    </citation>
    <scope>NUCLEOTIDE SEQUENCE</scope>
    <source>
        <strain evidence="1">MPI-CAGE-CH-0230</strain>
    </source>
</reference>
<keyword evidence="2" id="KW-1185">Reference proteome</keyword>
<evidence type="ECO:0000313" key="2">
    <source>
        <dbReference type="Proteomes" id="UP000756346"/>
    </source>
</evidence>